<sequence>MKKDILYFLKKKSKNKENIAENTISSKIEEKCKETENISENINTKKIEKSLNCENRENIEENIVLIKTEKDICKENKLNTCSICNLVRTMLFKWDEELNEEFSKQYFKEIISFLHNIPFFPTATNIFRFTFYFPIEHTKVVILGQDPYHNENQAMGLSFSVPRGIKIPPSLRNIYKELKEDIKGFKIPEHGDLTNWAEQGVLMLNDILTVEKNKPGSHSKIGWKIFTKKVLEKINERCSNVVFIFWGNYARSKADLIDKSKHLVLESAHPSPFSARKFFNCKHFSKANEYLILHKKEPIDWIL</sequence>
<dbReference type="Proteomes" id="UP000740883">
    <property type="component" value="Unassembled WGS sequence"/>
</dbReference>
<dbReference type="InterPro" id="IPR002043">
    <property type="entry name" value="UDG_fam1"/>
</dbReference>
<dbReference type="InterPro" id="IPR018085">
    <property type="entry name" value="Ura-DNA_Glyclase_AS"/>
</dbReference>
<evidence type="ECO:0000313" key="12">
    <source>
        <dbReference type="Proteomes" id="UP000740883"/>
    </source>
</evidence>
<keyword evidence="6 7" id="KW-0234">DNA repair</keyword>
<keyword evidence="4 7" id="KW-0227">DNA damage</keyword>
<dbReference type="FunFam" id="3.40.470.10:FF:000001">
    <property type="entry name" value="Uracil-DNA glycosylase"/>
    <property type="match status" value="1"/>
</dbReference>
<dbReference type="PROSITE" id="PS00130">
    <property type="entry name" value="U_DNA_GLYCOSYLASE"/>
    <property type="match status" value="1"/>
</dbReference>
<evidence type="ECO:0000313" key="11">
    <source>
        <dbReference type="EMBL" id="KAF9764822.1"/>
    </source>
</evidence>
<dbReference type="SMART" id="SM00986">
    <property type="entry name" value="UDG"/>
    <property type="match status" value="1"/>
</dbReference>
<dbReference type="SUPFAM" id="SSF52141">
    <property type="entry name" value="Uracil-DNA glycosylase-like"/>
    <property type="match status" value="1"/>
</dbReference>
<dbReference type="InterPro" id="IPR036895">
    <property type="entry name" value="Uracil-DNA_glycosylase-like_sf"/>
</dbReference>
<dbReference type="EMBL" id="SBJO01000008">
    <property type="protein sequence ID" value="KAF9764822.1"/>
    <property type="molecule type" value="Genomic_DNA"/>
</dbReference>
<protein>
    <recommendedName>
        <fullName evidence="3 7">Uracil-DNA glycosylase</fullName>
        <shortName evidence="7">UDG</shortName>
        <ecNumber evidence="3 7">3.2.2.27</ecNumber>
    </recommendedName>
</protein>
<dbReference type="NCBIfam" id="NF003589">
    <property type="entry name" value="PRK05254.1-2"/>
    <property type="match status" value="1"/>
</dbReference>
<comment type="catalytic activity">
    <reaction evidence="1 7 9">
        <text>Hydrolyzes single-stranded DNA or mismatched double-stranded DNA and polynucleotides, releasing free uracil.</text>
        <dbReference type="EC" id="3.2.2.27"/>
    </reaction>
</comment>
<evidence type="ECO:0000256" key="9">
    <source>
        <dbReference type="RuleBase" id="RU003780"/>
    </source>
</evidence>
<dbReference type="PANTHER" id="PTHR11264:SF0">
    <property type="entry name" value="URACIL-DNA GLYCOSYLASE"/>
    <property type="match status" value="1"/>
</dbReference>
<dbReference type="OrthoDB" id="10031947at2759"/>
<dbReference type="Pfam" id="PF03167">
    <property type="entry name" value="UDG"/>
    <property type="match status" value="1"/>
</dbReference>
<dbReference type="GO" id="GO:0004844">
    <property type="term" value="F:uracil DNA N-glycosylase activity"/>
    <property type="evidence" value="ECO:0007669"/>
    <property type="project" value="UniProtKB-UniRule"/>
</dbReference>
<comment type="function">
    <text evidence="7 9">Excises uracil residues from the DNA which can arise as a result of misincorporation of dUMP residues by DNA polymerase or due to deamination of cytosine.</text>
</comment>
<keyword evidence="7" id="KW-0496">Mitochondrion</keyword>
<comment type="subcellular location">
    <subcellularLocation>
        <location evidence="7">Mitochondrion</location>
    </subcellularLocation>
    <subcellularLocation>
        <location evidence="7">Nucleus</location>
    </subcellularLocation>
</comment>
<keyword evidence="5 7" id="KW-0378">Hydrolase</keyword>
<dbReference type="HAMAP" id="MF_00148">
    <property type="entry name" value="UDG"/>
    <property type="match status" value="1"/>
</dbReference>
<evidence type="ECO:0000256" key="4">
    <source>
        <dbReference type="ARBA" id="ARBA00022763"/>
    </source>
</evidence>
<evidence type="ECO:0000256" key="1">
    <source>
        <dbReference type="ARBA" id="ARBA00001400"/>
    </source>
</evidence>
<dbReference type="SMART" id="SM00987">
    <property type="entry name" value="UreE_C"/>
    <property type="match status" value="1"/>
</dbReference>
<feature type="domain" description="Uracil-DNA glycosylase-like" evidence="10">
    <location>
        <begin position="131"/>
        <end position="291"/>
    </location>
</feature>
<dbReference type="NCBIfam" id="TIGR00628">
    <property type="entry name" value="ung"/>
    <property type="match status" value="1"/>
</dbReference>
<evidence type="ECO:0000256" key="6">
    <source>
        <dbReference type="ARBA" id="ARBA00023204"/>
    </source>
</evidence>
<feature type="active site" description="Proton acceptor" evidence="7 8">
    <location>
        <position position="146"/>
    </location>
</feature>
<evidence type="ECO:0000259" key="10">
    <source>
        <dbReference type="SMART" id="SM00986"/>
    </source>
</evidence>
<dbReference type="AlphaFoldDB" id="A0A9P6H187"/>
<comment type="caution">
    <text evidence="11">The sequence shown here is derived from an EMBL/GenBank/DDBJ whole genome shotgun (WGS) entry which is preliminary data.</text>
</comment>
<reference evidence="11 12" key="1">
    <citation type="journal article" date="2020" name="Genome Biol. Evol.">
        <title>Comparative genomics of strictly vertically transmitted, feminizing microsporidia endosymbionts of amphipod crustaceans.</title>
        <authorList>
            <person name="Cormier A."/>
            <person name="Chebbi M.A."/>
            <person name="Giraud I."/>
            <person name="Wattier R."/>
            <person name="Teixeira M."/>
            <person name="Gilbert C."/>
            <person name="Rigaud T."/>
            <person name="Cordaux R."/>
        </authorList>
    </citation>
    <scope>NUCLEOTIDE SEQUENCE [LARGE SCALE GENOMIC DNA]</scope>
    <source>
        <strain evidence="11 12">Ou3-Ou53</strain>
    </source>
</reference>
<gene>
    <name evidence="11" type="primary">ung</name>
    <name evidence="7" type="synonym">UNG1</name>
    <name evidence="11" type="ORF">NGRA_0240</name>
</gene>
<dbReference type="GO" id="GO:0005634">
    <property type="term" value="C:nucleus"/>
    <property type="evidence" value="ECO:0007669"/>
    <property type="project" value="UniProtKB-SubCell"/>
</dbReference>
<evidence type="ECO:0000256" key="5">
    <source>
        <dbReference type="ARBA" id="ARBA00022801"/>
    </source>
</evidence>
<keyword evidence="12" id="KW-1185">Reference proteome</keyword>
<evidence type="ECO:0000256" key="3">
    <source>
        <dbReference type="ARBA" id="ARBA00012030"/>
    </source>
</evidence>
<evidence type="ECO:0000256" key="8">
    <source>
        <dbReference type="PROSITE-ProRule" id="PRU10072"/>
    </source>
</evidence>
<evidence type="ECO:0000256" key="2">
    <source>
        <dbReference type="ARBA" id="ARBA00008184"/>
    </source>
</evidence>
<dbReference type="NCBIfam" id="NF003588">
    <property type="entry name" value="PRK05254.1-1"/>
    <property type="match status" value="1"/>
</dbReference>
<accession>A0A9P6H187</accession>
<dbReference type="GO" id="GO:0005739">
    <property type="term" value="C:mitochondrion"/>
    <property type="evidence" value="ECO:0007669"/>
    <property type="project" value="UniProtKB-SubCell"/>
</dbReference>
<organism evidence="11 12">
    <name type="scientific">Nosema granulosis</name>
    <dbReference type="NCBI Taxonomy" id="83296"/>
    <lineage>
        <taxon>Eukaryota</taxon>
        <taxon>Fungi</taxon>
        <taxon>Fungi incertae sedis</taxon>
        <taxon>Microsporidia</taxon>
        <taxon>Nosematidae</taxon>
        <taxon>Nosema</taxon>
    </lineage>
</organism>
<evidence type="ECO:0000256" key="7">
    <source>
        <dbReference type="HAMAP-Rule" id="MF_03166"/>
    </source>
</evidence>
<dbReference type="PANTHER" id="PTHR11264">
    <property type="entry name" value="URACIL-DNA GLYCOSYLASE"/>
    <property type="match status" value="1"/>
</dbReference>
<dbReference type="NCBIfam" id="NF003592">
    <property type="entry name" value="PRK05254.1-5"/>
    <property type="match status" value="1"/>
</dbReference>
<proteinExistence type="inferred from homology"/>
<dbReference type="Gene3D" id="3.40.470.10">
    <property type="entry name" value="Uracil-DNA glycosylase-like domain"/>
    <property type="match status" value="1"/>
</dbReference>
<dbReference type="EC" id="3.2.2.27" evidence="3 7"/>
<name>A0A9P6H187_9MICR</name>
<dbReference type="InterPro" id="IPR005122">
    <property type="entry name" value="Uracil-DNA_glycosylase-like"/>
</dbReference>
<comment type="similarity">
    <text evidence="2 7 9">Belongs to the uracil-DNA glycosylase (UDG) superfamily. UNG family.</text>
</comment>
<dbReference type="GO" id="GO:0097510">
    <property type="term" value="P:base-excision repair, AP site formation via deaminated base removal"/>
    <property type="evidence" value="ECO:0007669"/>
    <property type="project" value="TreeGrafter"/>
</dbReference>
<keyword evidence="7" id="KW-0539">Nucleus</keyword>
<dbReference type="CDD" id="cd10027">
    <property type="entry name" value="UDG-F1-like"/>
    <property type="match status" value="1"/>
</dbReference>